<feature type="signal peptide" evidence="2">
    <location>
        <begin position="1"/>
        <end position="15"/>
    </location>
</feature>
<evidence type="ECO:0000256" key="2">
    <source>
        <dbReference type="SAM" id="SignalP"/>
    </source>
</evidence>
<reference evidence="3 4" key="1">
    <citation type="submission" date="2016-07" db="EMBL/GenBank/DDBJ databases">
        <title>Multiple horizontal gene transfer events from other fungi enriched the ability of initially mycotrophic Trichoderma (Ascomycota) to feed on dead plant biomass.</title>
        <authorList>
            <consortium name="DOE Joint Genome Institute"/>
            <person name="Aerts A."/>
            <person name="Atanasova L."/>
            <person name="Chenthamara K."/>
            <person name="Zhang J."/>
            <person name="Grujic M."/>
            <person name="Henrissat B."/>
            <person name="Kuo A."/>
            <person name="Salamov A."/>
            <person name="Lipzen A."/>
            <person name="Labutti K."/>
            <person name="Barry K."/>
            <person name="Miao Y."/>
            <person name="Rahimi M.J."/>
            <person name="Shen Q."/>
            <person name="Grigoriev I.V."/>
            <person name="Kubicek C.P."/>
            <person name="Druzhinina I.S."/>
        </authorList>
    </citation>
    <scope>NUCLEOTIDE SEQUENCE [LARGE SCALE GENOMIC DNA]</scope>
    <source>
        <strain evidence="3 4">CBS 433.97</strain>
    </source>
</reference>
<dbReference type="Proteomes" id="UP000240493">
    <property type="component" value="Unassembled WGS sequence"/>
</dbReference>
<organism evidence="3 4">
    <name type="scientific">Trichoderma asperellum (strain ATCC 204424 / CBS 433.97 / NBRC 101777)</name>
    <dbReference type="NCBI Taxonomy" id="1042311"/>
    <lineage>
        <taxon>Eukaryota</taxon>
        <taxon>Fungi</taxon>
        <taxon>Dikarya</taxon>
        <taxon>Ascomycota</taxon>
        <taxon>Pezizomycotina</taxon>
        <taxon>Sordariomycetes</taxon>
        <taxon>Hypocreomycetidae</taxon>
        <taxon>Hypocreales</taxon>
        <taxon>Hypocreaceae</taxon>
        <taxon>Trichoderma</taxon>
    </lineage>
</organism>
<accession>A0A2T3YWK8</accession>
<evidence type="ECO:0000256" key="1">
    <source>
        <dbReference type="SAM" id="MobiDB-lite"/>
    </source>
</evidence>
<dbReference type="EMBL" id="KZ679269">
    <property type="protein sequence ID" value="PTB36936.1"/>
    <property type="molecule type" value="Genomic_DNA"/>
</dbReference>
<feature type="region of interest" description="Disordered" evidence="1">
    <location>
        <begin position="82"/>
        <end position="104"/>
    </location>
</feature>
<evidence type="ECO:0000313" key="3">
    <source>
        <dbReference type="EMBL" id="PTB36936.1"/>
    </source>
</evidence>
<proteinExistence type="predicted"/>
<keyword evidence="2" id="KW-0732">Signal</keyword>
<evidence type="ECO:0000313" key="4">
    <source>
        <dbReference type="Proteomes" id="UP000240493"/>
    </source>
</evidence>
<keyword evidence="4" id="KW-1185">Reference proteome</keyword>
<protein>
    <recommendedName>
        <fullName evidence="5">Secreted protein</fullName>
    </recommendedName>
</protein>
<name>A0A2T3YWK8_TRIA4</name>
<sequence length="104" mass="11333">MACVILLWRLRNTTALAPTLRRTRSISLAPGVHRVDHEHGMGSRPGVSRVQGWVALRAHLLSVRCGNDSIVLTPDQERLKGLGAARPTASEKLVPRSQTMMASS</sequence>
<dbReference type="AlphaFoldDB" id="A0A2T3YWK8"/>
<feature type="chain" id="PRO_5015647574" description="Secreted protein" evidence="2">
    <location>
        <begin position="16"/>
        <end position="104"/>
    </location>
</feature>
<gene>
    <name evidence="3" type="ORF">M441DRAFT_61660</name>
</gene>
<evidence type="ECO:0008006" key="5">
    <source>
        <dbReference type="Google" id="ProtNLM"/>
    </source>
</evidence>